<dbReference type="EC" id="3.5.1.122" evidence="3 8"/>
<evidence type="ECO:0000256" key="3">
    <source>
        <dbReference type="ARBA" id="ARBA00012718"/>
    </source>
</evidence>
<evidence type="ECO:0000259" key="9">
    <source>
        <dbReference type="Pfam" id="PF09764"/>
    </source>
</evidence>
<proteinExistence type="inferred from homology"/>
<dbReference type="Gene3D" id="3.10.620.10">
    <property type="entry name" value="Protein N-terminal glutamine amidohydrolase, alpha beta roll"/>
    <property type="match status" value="1"/>
</dbReference>
<name>A0A9P5TTG6_GYMJU</name>
<feature type="domain" description="Protein N-terminal glutamine amidohydrolase alpha beta roll" evidence="9">
    <location>
        <begin position="11"/>
        <end position="238"/>
    </location>
</feature>
<dbReference type="PANTHER" id="PTHR13035">
    <property type="entry name" value="PROTEIN N-TERMINAL GLUTAMINE AMIDOHYDROLASE"/>
    <property type="match status" value="1"/>
</dbReference>
<dbReference type="GO" id="GO:0005634">
    <property type="term" value="C:nucleus"/>
    <property type="evidence" value="ECO:0007669"/>
    <property type="project" value="TreeGrafter"/>
</dbReference>
<dbReference type="GO" id="GO:0005829">
    <property type="term" value="C:cytosol"/>
    <property type="evidence" value="ECO:0007669"/>
    <property type="project" value="TreeGrafter"/>
</dbReference>
<comment type="caution">
    <text evidence="10">The sequence shown here is derived from an EMBL/GenBank/DDBJ whole genome shotgun (WGS) entry which is preliminary data.</text>
</comment>
<accession>A0A9P5TTG6</accession>
<comment type="similarity">
    <text evidence="1 8">Belongs to the NTAQ1 family.</text>
</comment>
<evidence type="ECO:0000256" key="4">
    <source>
        <dbReference type="ARBA" id="ARBA00021247"/>
    </source>
</evidence>
<gene>
    <name evidence="10" type="ORF">CPB84DRAFT_1672411</name>
</gene>
<evidence type="ECO:0000256" key="5">
    <source>
        <dbReference type="ARBA" id="ARBA00022801"/>
    </source>
</evidence>
<dbReference type="AlphaFoldDB" id="A0A9P5TTG6"/>
<comment type="function">
    <text evidence="8">Mediates the side-chain deamidation of N-terminal glutamine residues to glutamate, an important step in N-end rule pathway of protein degradation. Conversion of the resulting N-terminal glutamine to glutamate renders the protein susceptible to arginylation, polyubiquitination and degradation as specified by the N-end rule. Does not act on substrates with internal or C-terminal glutamine and does not act on non-glutamine residues in any position.</text>
</comment>
<evidence type="ECO:0000256" key="7">
    <source>
        <dbReference type="ARBA" id="ARBA00048768"/>
    </source>
</evidence>
<keyword evidence="11" id="KW-1185">Reference proteome</keyword>
<comment type="subunit">
    <text evidence="2 8">Monomer.</text>
</comment>
<dbReference type="Pfam" id="PF09764">
    <property type="entry name" value="Nt_Gln_amidase"/>
    <property type="match status" value="1"/>
</dbReference>
<protein>
    <recommendedName>
        <fullName evidence="4 8">Protein N-terminal glutamine amidohydrolase</fullName>
        <ecNumber evidence="3 8">3.5.1.122</ecNumber>
    </recommendedName>
    <alternativeName>
        <fullName evidence="6 8">Protein NH2-terminal glutamine deamidase</fullName>
    </alternativeName>
</protein>
<evidence type="ECO:0000313" key="10">
    <source>
        <dbReference type="EMBL" id="KAF8911118.1"/>
    </source>
</evidence>
<reference evidence="10" key="1">
    <citation type="submission" date="2020-11" db="EMBL/GenBank/DDBJ databases">
        <authorList>
            <consortium name="DOE Joint Genome Institute"/>
            <person name="Ahrendt S."/>
            <person name="Riley R."/>
            <person name="Andreopoulos W."/>
            <person name="LaButti K."/>
            <person name="Pangilinan J."/>
            <person name="Ruiz-duenas F.J."/>
            <person name="Barrasa J.M."/>
            <person name="Sanchez-Garcia M."/>
            <person name="Camarero S."/>
            <person name="Miyauchi S."/>
            <person name="Serrano A."/>
            <person name="Linde D."/>
            <person name="Babiker R."/>
            <person name="Drula E."/>
            <person name="Ayuso-Fernandez I."/>
            <person name="Pacheco R."/>
            <person name="Padilla G."/>
            <person name="Ferreira P."/>
            <person name="Barriuso J."/>
            <person name="Kellner H."/>
            <person name="Castanera R."/>
            <person name="Alfaro M."/>
            <person name="Ramirez L."/>
            <person name="Pisabarro A.G."/>
            <person name="Kuo A."/>
            <person name="Tritt A."/>
            <person name="Lipzen A."/>
            <person name="He G."/>
            <person name="Yan M."/>
            <person name="Ng V."/>
            <person name="Cullen D."/>
            <person name="Martin F."/>
            <person name="Rosso M.-N."/>
            <person name="Henrissat B."/>
            <person name="Hibbett D."/>
            <person name="Martinez A.T."/>
            <person name="Grigoriev I.V."/>
        </authorList>
    </citation>
    <scope>NUCLEOTIDE SEQUENCE</scope>
    <source>
        <strain evidence="10">AH 44721</strain>
    </source>
</reference>
<comment type="catalytic activity">
    <reaction evidence="7 8">
        <text>N-terminal L-glutaminyl-[protein] + H2O = N-terminal L-glutamyl-[protein] + NH4(+)</text>
        <dbReference type="Rhea" id="RHEA:50680"/>
        <dbReference type="Rhea" id="RHEA-COMP:12668"/>
        <dbReference type="Rhea" id="RHEA-COMP:12777"/>
        <dbReference type="ChEBI" id="CHEBI:15377"/>
        <dbReference type="ChEBI" id="CHEBI:28938"/>
        <dbReference type="ChEBI" id="CHEBI:64721"/>
        <dbReference type="ChEBI" id="CHEBI:64722"/>
        <dbReference type="EC" id="3.5.1.122"/>
    </reaction>
</comment>
<organism evidence="10 11">
    <name type="scientific">Gymnopilus junonius</name>
    <name type="common">Spectacular rustgill mushroom</name>
    <name type="synonym">Gymnopilus spectabilis subsp. junonius</name>
    <dbReference type="NCBI Taxonomy" id="109634"/>
    <lineage>
        <taxon>Eukaryota</taxon>
        <taxon>Fungi</taxon>
        <taxon>Dikarya</taxon>
        <taxon>Basidiomycota</taxon>
        <taxon>Agaricomycotina</taxon>
        <taxon>Agaricomycetes</taxon>
        <taxon>Agaricomycetidae</taxon>
        <taxon>Agaricales</taxon>
        <taxon>Agaricineae</taxon>
        <taxon>Hymenogastraceae</taxon>
        <taxon>Gymnopilus</taxon>
    </lineage>
</organism>
<dbReference type="EMBL" id="JADNYJ010000005">
    <property type="protein sequence ID" value="KAF8911118.1"/>
    <property type="molecule type" value="Genomic_DNA"/>
</dbReference>
<evidence type="ECO:0000256" key="1">
    <source>
        <dbReference type="ARBA" id="ARBA00008985"/>
    </source>
</evidence>
<evidence type="ECO:0000313" key="11">
    <source>
        <dbReference type="Proteomes" id="UP000724874"/>
    </source>
</evidence>
<evidence type="ECO:0000256" key="6">
    <source>
        <dbReference type="ARBA" id="ARBA00029677"/>
    </source>
</evidence>
<dbReference type="InterPro" id="IPR039733">
    <property type="entry name" value="NTAQ1"/>
</dbReference>
<dbReference type="OrthoDB" id="191192at2759"/>
<dbReference type="InterPro" id="IPR037132">
    <property type="entry name" value="N_Gln_amidohydro_ab_roll_sf"/>
</dbReference>
<keyword evidence="5 8" id="KW-0378">Hydrolase</keyword>
<dbReference type="InterPro" id="IPR023128">
    <property type="entry name" value="Prot_N_Gln_amidohydro_ab_roll"/>
</dbReference>
<evidence type="ECO:0000256" key="2">
    <source>
        <dbReference type="ARBA" id="ARBA00011245"/>
    </source>
</evidence>
<dbReference type="PANTHER" id="PTHR13035:SF0">
    <property type="entry name" value="PROTEIN N-TERMINAL GLUTAMINE AMIDOHYDROLASE"/>
    <property type="match status" value="1"/>
</dbReference>
<dbReference type="Proteomes" id="UP000724874">
    <property type="component" value="Unassembled WGS sequence"/>
</dbReference>
<dbReference type="GO" id="GO:0070773">
    <property type="term" value="F:protein-N-terminal glutamine amidohydrolase activity"/>
    <property type="evidence" value="ECO:0007669"/>
    <property type="project" value="UniProtKB-UniRule"/>
</dbReference>
<sequence length="241" mass="27989">MIPALPPDSVYTSCYCEENIYLLSKSFFDDEEMRSLWEIYVIFVSNDNKTVALWHQKAARSTDAAVVWDYHVILILRSRKSRMKIERIGEEQHSWVYDFDTRLLAPCQWKEYLNLTFPDGLLHTYERRVQFRVIPVVLFLQHFASDRSHMVSACLSNSDHTDVHEPQLVGQKIIESNALQLKETDAIYFSPPPPYAPICGPRALQEGITHNLMSHYVVMVETEGPYGVVLDREGVDRFFTQ</sequence>
<dbReference type="GO" id="GO:0008418">
    <property type="term" value="F:protein-N-terminal asparagine amidohydrolase activity"/>
    <property type="evidence" value="ECO:0007669"/>
    <property type="project" value="UniProtKB-UniRule"/>
</dbReference>
<evidence type="ECO:0000256" key="8">
    <source>
        <dbReference type="RuleBase" id="RU367082"/>
    </source>
</evidence>